<comment type="caution">
    <text evidence="5">The sequence shown here is derived from an EMBL/GenBank/DDBJ whole genome shotgun (WGS) entry which is preliminary data.</text>
</comment>
<dbReference type="InterPro" id="IPR016130">
    <property type="entry name" value="Tyr_Pase_AS"/>
</dbReference>
<dbReference type="Pfam" id="PF00102">
    <property type="entry name" value="Y_phosphatase"/>
    <property type="match status" value="1"/>
</dbReference>
<comment type="similarity">
    <text evidence="1">Belongs to the protein-tyrosine phosphatase family. Non-receptor class subfamily.</text>
</comment>
<feature type="domain" description="Tyrosine-protein phosphatase" evidence="3">
    <location>
        <begin position="204"/>
        <end position="498"/>
    </location>
</feature>
<dbReference type="PRINTS" id="PR00700">
    <property type="entry name" value="PRTYPHPHTASE"/>
</dbReference>
<organism evidence="5 6">
    <name type="scientific">Geranomyces variabilis</name>
    <dbReference type="NCBI Taxonomy" id="109894"/>
    <lineage>
        <taxon>Eukaryota</taxon>
        <taxon>Fungi</taxon>
        <taxon>Fungi incertae sedis</taxon>
        <taxon>Chytridiomycota</taxon>
        <taxon>Chytridiomycota incertae sedis</taxon>
        <taxon>Chytridiomycetes</taxon>
        <taxon>Spizellomycetales</taxon>
        <taxon>Powellomycetaceae</taxon>
        <taxon>Geranomyces</taxon>
    </lineage>
</organism>
<proteinExistence type="inferred from homology"/>
<dbReference type="PROSITE" id="PS00383">
    <property type="entry name" value="TYR_PHOSPHATASE_1"/>
    <property type="match status" value="1"/>
</dbReference>
<dbReference type="InterPro" id="IPR029021">
    <property type="entry name" value="Prot-tyrosine_phosphatase-like"/>
</dbReference>
<dbReference type="Gene3D" id="3.90.190.10">
    <property type="entry name" value="Protein tyrosine phosphatase superfamily"/>
    <property type="match status" value="1"/>
</dbReference>
<accession>A0AAD5THG1</accession>
<evidence type="ECO:0000256" key="1">
    <source>
        <dbReference type="ARBA" id="ARBA00009649"/>
    </source>
</evidence>
<dbReference type="GO" id="GO:0004725">
    <property type="term" value="F:protein tyrosine phosphatase activity"/>
    <property type="evidence" value="ECO:0007669"/>
    <property type="project" value="InterPro"/>
</dbReference>
<feature type="region of interest" description="Disordered" evidence="2">
    <location>
        <begin position="105"/>
        <end position="144"/>
    </location>
</feature>
<dbReference type="EMBL" id="JADGJQ010000039">
    <property type="protein sequence ID" value="KAJ3176603.1"/>
    <property type="molecule type" value="Genomic_DNA"/>
</dbReference>
<feature type="region of interest" description="Disordered" evidence="2">
    <location>
        <begin position="1"/>
        <end position="93"/>
    </location>
</feature>
<dbReference type="InterPro" id="IPR050348">
    <property type="entry name" value="Protein-Tyr_Phosphatase"/>
</dbReference>
<dbReference type="InterPro" id="IPR000387">
    <property type="entry name" value="Tyr_Pase_dom"/>
</dbReference>
<feature type="compositionally biased region" description="Low complexity" evidence="2">
    <location>
        <begin position="39"/>
        <end position="53"/>
    </location>
</feature>
<evidence type="ECO:0000313" key="5">
    <source>
        <dbReference type="EMBL" id="KAJ3176603.1"/>
    </source>
</evidence>
<dbReference type="AlphaFoldDB" id="A0AAD5THG1"/>
<keyword evidence="6" id="KW-1185">Reference proteome</keyword>
<dbReference type="PROSITE" id="PS50056">
    <property type="entry name" value="TYR_PHOSPHATASE_2"/>
    <property type="match status" value="1"/>
</dbReference>
<gene>
    <name evidence="5" type="ORF">HDU87_004931</name>
</gene>
<dbReference type="CDD" id="cd18533">
    <property type="entry name" value="PTP_fungal"/>
    <property type="match status" value="1"/>
</dbReference>
<evidence type="ECO:0000256" key="2">
    <source>
        <dbReference type="SAM" id="MobiDB-lite"/>
    </source>
</evidence>
<dbReference type="PANTHER" id="PTHR19134:SF449">
    <property type="entry name" value="TYROSINE-PROTEIN PHOSPHATASE 1"/>
    <property type="match status" value="1"/>
</dbReference>
<dbReference type="PROSITE" id="PS50055">
    <property type="entry name" value="TYR_PHOSPHATASE_PTP"/>
    <property type="match status" value="1"/>
</dbReference>
<feature type="domain" description="Tyrosine specific protein phosphatases" evidence="4">
    <location>
        <begin position="402"/>
        <end position="489"/>
    </location>
</feature>
<dbReference type="SUPFAM" id="SSF52799">
    <property type="entry name" value="(Phosphotyrosine protein) phosphatases II"/>
    <property type="match status" value="1"/>
</dbReference>
<reference evidence="5" key="1">
    <citation type="submission" date="2020-05" db="EMBL/GenBank/DDBJ databases">
        <title>Phylogenomic resolution of chytrid fungi.</title>
        <authorList>
            <person name="Stajich J.E."/>
            <person name="Amses K."/>
            <person name="Simmons R."/>
            <person name="Seto K."/>
            <person name="Myers J."/>
            <person name="Bonds A."/>
            <person name="Quandt C.A."/>
            <person name="Barry K."/>
            <person name="Liu P."/>
            <person name="Grigoriev I."/>
            <person name="Longcore J.E."/>
            <person name="James T.Y."/>
        </authorList>
    </citation>
    <scope>NUCLEOTIDE SEQUENCE</scope>
    <source>
        <strain evidence="5">JEL0379</strain>
    </source>
</reference>
<evidence type="ECO:0000259" key="4">
    <source>
        <dbReference type="PROSITE" id="PS50056"/>
    </source>
</evidence>
<dbReference type="InterPro" id="IPR000242">
    <property type="entry name" value="PTP_cat"/>
</dbReference>
<dbReference type="PANTHER" id="PTHR19134">
    <property type="entry name" value="RECEPTOR-TYPE TYROSINE-PROTEIN PHOSPHATASE"/>
    <property type="match status" value="1"/>
</dbReference>
<feature type="compositionally biased region" description="Low complexity" evidence="2">
    <location>
        <begin position="1"/>
        <end position="12"/>
    </location>
</feature>
<feature type="compositionally biased region" description="Pro residues" evidence="2">
    <location>
        <begin position="13"/>
        <end position="30"/>
    </location>
</feature>
<evidence type="ECO:0000259" key="3">
    <source>
        <dbReference type="PROSITE" id="PS50055"/>
    </source>
</evidence>
<evidence type="ECO:0000313" key="6">
    <source>
        <dbReference type="Proteomes" id="UP001212152"/>
    </source>
</evidence>
<dbReference type="SMART" id="SM00194">
    <property type="entry name" value="PTPc"/>
    <property type="match status" value="1"/>
</dbReference>
<sequence length="532" mass="58291">MGQAESSVAAHTPPSPVPPSLPPSPSPPPASLVRLHSSPDQPQQQAPTPDLLLLPPPVTRPRNIQEAPVVVTSADSLQQQQQQPQHNEHQPEQGRDISPLLLAVPGTSANSEDTRRSIASRRSSNASTDSANSREKGPPPPALKLNTIGCRPPIFLPPSPMSAGTKVGDTIPSVGKLLVPANTPAWLRVVVDKGPDITGFLIDAYREIEAIESARLLQGGRNPGHPFSYSVSQLPEHRQKNRYTDIVPYDGSRVRLQTRNLQQQTDYINASHFHGLDGTRPYIVCQGPTPDTLPDFWQMLWEQKTSVVVMLTNEEERGRIKCHRYVPRGAGETVSHDTNFGRLNVTLVEEDTMPNGEVILRRMLVEREHGDRDMRIDAPRTIWQLHFTAWPDHRASSPQSVLAVADLARHLLAASAKDRPDAGPMVVHCSAGCGRTGTFCTIDGVLQLLEAQSAVNNDTHDADRDLVRLTVDRLREQRVSAVQTVEQYAFCYEAVLYRLLEWQHGLGDARPAWIQLAPTAGPGSSGPDSAAP</sequence>
<protein>
    <submittedName>
        <fullName evidence="5">Uncharacterized protein</fullName>
    </submittedName>
</protein>
<name>A0AAD5THG1_9FUNG</name>
<dbReference type="Proteomes" id="UP001212152">
    <property type="component" value="Unassembled WGS sequence"/>
</dbReference>
<dbReference type="SMART" id="SM00404">
    <property type="entry name" value="PTPc_motif"/>
    <property type="match status" value="1"/>
</dbReference>
<dbReference type="InterPro" id="IPR003595">
    <property type="entry name" value="Tyr_Pase_cat"/>
</dbReference>